<dbReference type="PANTHER" id="PTHR31213">
    <property type="entry name" value="OS08G0374000 PROTEIN-RELATED"/>
    <property type="match status" value="1"/>
</dbReference>
<dbReference type="InterPro" id="IPR024949">
    <property type="entry name" value="Bet_v_I_allergen"/>
</dbReference>
<evidence type="ECO:0000313" key="4">
    <source>
        <dbReference type="Proteomes" id="UP000245207"/>
    </source>
</evidence>
<name>A0A2U1KYU6_ARTAN</name>
<dbReference type="GO" id="GO:0010427">
    <property type="term" value="F:abscisic acid binding"/>
    <property type="evidence" value="ECO:0007669"/>
    <property type="project" value="InterPro"/>
</dbReference>
<dbReference type="GO" id="GO:0009738">
    <property type="term" value="P:abscisic acid-activated signaling pathway"/>
    <property type="evidence" value="ECO:0007669"/>
    <property type="project" value="InterPro"/>
</dbReference>
<dbReference type="CDD" id="cd07816">
    <property type="entry name" value="Bet_v1-like"/>
    <property type="match status" value="1"/>
</dbReference>
<comment type="caution">
    <text evidence="3">The sequence shown here is derived from an EMBL/GenBank/DDBJ whole genome shotgun (WGS) entry which is preliminary data.</text>
</comment>
<dbReference type="STRING" id="35608.A0A2U1KYU6"/>
<dbReference type="OrthoDB" id="1626478at2759"/>
<gene>
    <name evidence="3" type="ORF">CTI12_AA549520</name>
</gene>
<dbReference type="AlphaFoldDB" id="A0A2U1KYU6"/>
<dbReference type="InterPro" id="IPR023393">
    <property type="entry name" value="START-like_dom_sf"/>
</dbReference>
<dbReference type="GO" id="GO:0038023">
    <property type="term" value="F:signaling receptor activity"/>
    <property type="evidence" value="ECO:0007669"/>
    <property type="project" value="InterPro"/>
</dbReference>
<dbReference type="PANTHER" id="PTHR31213:SF55">
    <property type="entry name" value="STRESS-INDUCED PROTEIN SAM22"/>
    <property type="match status" value="1"/>
</dbReference>
<dbReference type="InterPro" id="IPR050279">
    <property type="entry name" value="Plant_def-hormone_signal"/>
</dbReference>
<dbReference type="InterPro" id="IPR000916">
    <property type="entry name" value="Bet_v_I/MLP"/>
</dbReference>
<dbReference type="FunFam" id="3.30.530.20:FF:000007">
    <property type="entry name" value="Major pollen allergen Bet v 1-A"/>
    <property type="match status" value="1"/>
</dbReference>
<dbReference type="SUPFAM" id="SSF55961">
    <property type="entry name" value="Bet v1-like"/>
    <property type="match status" value="1"/>
</dbReference>
<dbReference type="EMBL" id="PKPP01012734">
    <property type="protein sequence ID" value="PWA41937.1"/>
    <property type="molecule type" value="Genomic_DNA"/>
</dbReference>
<dbReference type="GO" id="GO:0004864">
    <property type="term" value="F:protein phosphatase inhibitor activity"/>
    <property type="evidence" value="ECO:0007669"/>
    <property type="project" value="InterPro"/>
</dbReference>
<dbReference type="GO" id="GO:0005737">
    <property type="term" value="C:cytoplasm"/>
    <property type="evidence" value="ECO:0007669"/>
    <property type="project" value="TreeGrafter"/>
</dbReference>
<reference evidence="3 4" key="1">
    <citation type="journal article" date="2018" name="Mol. Plant">
        <title>The genome of Artemisia annua provides insight into the evolution of Asteraceae family and artemisinin biosynthesis.</title>
        <authorList>
            <person name="Shen Q."/>
            <person name="Zhang L."/>
            <person name="Liao Z."/>
            <person name="Wang S."/>
            <person name="Yan T."/>
            <person name="Shi P."/>
            <person name="Liu M."/>
            <person name="Fu X."/>
            <person name="Pan Q."/>
            <person name="Wang Y."/>
            <person name="Lv Z."/>
            <person name="Lu X."/>
            <person name="Zhang F."/>
            <person name="Jiang W."/>
            <person name="Ma Y."/>
            <person name="Chen M."/>
            <person name="Hao X."/>
            <person name="Li L."/>
            <person name="Tang Y."/>
            <person name="Lv G."/>
            <person name="Zhou Y."/>
            <person name="Sun X."/>
            <person name="Brodelius P.E."/>
            <person name="Rose J.K.C."/>
            <person name="Tang K."/>
        </authorList>
    </citation>
    <scope>NUCLEOTIDE SEQUENCE [LARGE SCALE GENOMIC DNA]</scope>
    <source>
        <strain evidence="4">cv. Huhao1</strain>
        <tissue evidence="3">Leaf</tissue>
    </source>
</reference>
<evidence type="ECO:0000256" key="1">
    <source>
        <dbReference type="ARBA" id="ARBA00009744"/>
    </source>
</evidence>
<comment type="similarity">
    <text evidence="1">Belongs to the BetVI family.</text>
</comment>
<dbReference type="Proteomes" id="UP000245207">
    <property type="component" value="Unassembled WGS sequence"/>
</dbReference>
<dbReference type="Gene3D" id="3.30.530.20">
    <property type="match status" value="1"/>
</dbReference>
<sequence>MSTATIVVEVASSHPAETVFKHFCDFHVIAPKVNPSLFKSIETLEGNGGVGTIKLVTFGDAVPFTTGKYKVDIFDASNFTYGHTFYEGDILMGIANFITHHVTITSSADGGSVYKQTVTYNCIGENKPSAEALNFEKAEAEKTFKAIEAYAAAQS</sequence>
<organism evidence="3 4">
    <name type="scientific">Artemisia annua</name>
    <name type="common">Sweet wormwood</name>
    <dbReference type="NCBI Taxonomy" id="35608"/>
    <lineage>
        <taxon>Eukaryota</taxon>
        <taxon>Viridiplantae</taxon>
        <taxon>Streptophyta</taxon>
        <taxon>Embryophyta</taxon>
        <taxon>Tracheophyta</taxon>
        <taxon>Spermatophyta</taxon>
        <taxon>Magnoliopsida</taxon>
        <taxon>eudicotyledons</taxon>
        <taxon>Gunneridae</taxon>
        <taxon>Pentapetalae</taxon>
        <taxon>asterids</taxon>
        <taxon>campanulids</taxon>
        <taxon>Asterales</taxon>
        <taxon>Asteraceae</taxon>
        <taxon>Asteroideae</taxon>
        <taxon>Anthemideae</taxon>
        <taxon>Artemisiinae</taxon>
        <taxon>Artemisia</taxon>
    </lineage>
</organism>
<accession>A0A2U1KYU6</accession>
<evidence type="ECO:0000259" key="2">
    <source>
        <dbReference type="Pfam" id="PF00407"/>
    </source>
</evidence>
<dbReference type="PRINTS" id="PR00634">
    <property type="entry name" value="BETALLERGEN"/>
</dbReference>
<protein>
    <submittedName>
        <fullName evidence="3">Ribonuclease 1</fullName>
    </submittedName>
</protein>
<dbReference type="GO" id="GO:0006952">
    <property type="term" value="P:defense response"/>
    <property type="evidence" value="ECO:0007669"/>
    <property type="project" value="InterPro"/>
</dbReference>
<feature type="domain" description="Bet v I/Major latex protein" evidence="2">
    <location>
        <begin position="1"/>
        <end position="150"/>
    </location>
</feature>
<dbReference type="GO" id="GO:0005634">
    <property type="term" value="C:nucleus"/>
    <property type="evidence" value="ECO:0007669"/>
    <property type="project" value="TreeGrafter"/>
</dbReference>
<dbReference type="Pfam" id="PF00407">
    <property type="entry name" value="Bet_v_1"/>
    <property type="match status" value="1"/>
</dbReference>
<proteinExistence type="inferred from homology"/>
<keyword evidence="4" id="KW-1185">Reference proteome</keyword>
<evidence type="ECO:0000313" key="3">
    <source>
        <dbReference type="EMBL" id="PWA41937.1"/>
    </source>
</evidence>